<evidence type="ECO:0000313" key="13">
    <source>
        <dbReference type="EMBL" id="KOS16166.1"/>
    </source>
</evidence>
<keyword evidence="5" id="KW-0378">Hydrolase</keyword>
<evidence type="ECO:0000256" key="11">
    <source>
        <dbReference type="ARBA" id="ARBA00048461"/>
    </source>
</evidence>
<dbReference type="InterPro" id="IPR005152">
    <property type="entry name" value="Lipase_secreted"/>
</dbReference>
<proteinExistence type="inferred from homology"/>
<dbReference type="EC" id="3.1.1.3" evidence="3"/>
<organism evidence="13 14">
    <name type="scientific">Malassezia pachydermatis</name>
    <dbReference type="NCBI Taxonomy" id="77020"/>
    <lineage>
        <taxon>Eukaryota</taxon>
        <taxon>Fungi</taxon>
        <taxon>Dikarya</taxon>
        <taxon>Basidiomycota</taxon>
        <taxon>Ustilaginomycotina</taxon>
        <taxon>Malasseziomycetes</taxon>
        <taxon>Malasseziales</taxon>
        <taxon>Malasseziaceae</taxon>
        <taxon>Malassezia</taxon>
    </lineage>
</organism>
<dbReference type="SUPFAM" id="SSF53474">
    <property type="entry name" value="alpha/beta-Hydrolases"/>
    <property type="match status" value="1"/>
</dbReference>
<evidence type="ECO:0000256" key="2">
    <source>
        <dbReference type="ARBA" id="ARBA00004613"/>
    </source>
</evidence>
<dbReference type="GeneID" id="28729753"/>
<feature type="chain" id="PRO_5013435045" description="triacylglycerol lipase" evidence="12">
    <location>
        <begin position="20"/>
        <end position="457"/>
    </location>
</feature>
<evidence type="ECO:0000256" key="6">
    <source>
        <dbReference type="ARBA" id="ARBA00022963"/>
    </source>
</evidence>
<dbReference type="GO" id="GO:0005576">
    <property type="term" value="C:extracellular region"/>
    <property type="evidence" value="ECO:0007669"/>
    <property type="project" value="UniProtKB-SubCell"/>
</dbReference>
<keyword evidence="12" id="KW-0732">Signal</keyword>
<comment type="similarity">
    <text evidence="9">Belongs to the AB hydrolase superfamily. Lipase family. Class Lip subfamily.</text>
</comment>
<comment type="catalytic activity">
    <reaction evidence="11">
        <text>a monoacylglycerol + H2O = glycerol + a fatty acid + H(+)</text>
        <dbReference type="Rhea" id="RHEA:15245"/>
        <dbReference type="ChEBI" id="CHEBI:15377"/>
        <dbReference type="ChEBI" id="CHEBI:15378"/>
        <dbReference type="ChEBI" id="CHEBI:17408"/>
        <dbReference type="ChEBI" id="CHEBI:17754"/>
        <dbReference type="ChEBI" id="CHEBI:28868"/>
    </reaction>
</comment>
<evidence type="ECO:0000256" key="8">
    <source>
        <dbReference type="ARBA" id="ARBA00023098"/>
    </source>
</evidence>
<dbReference type="AlphaFoldDB" id="A0A0M8MNP3"/>
<evidence type="ECO:0000256" key="10">
    <source>
        <dbReference type="ARBA" id="ARBA00047591"/>
    </source>
</evidence>
<sequence length="457" mass="50380">MRFWSLAPFLLVSAYQVLAVVVRRDLPFPDEDPFYQPPSGWENEKLGTILRTRQIDPKAIFDLDVKEAWQLLYRTSYKSDDEPTTTVTTIVIPHNAKQDKLVVYGDFVDANGPQCAPSYGFRDGAGEDLGFLANVALMMPYLQGGYIVTVPDKQGKINAFASGRVEGHQTLDGIRATLNFDKLNLTDSVKVAGWGYSGGAIQIGWAASLQPSYAPELPMVGWYYGGTPVSIPELVNTINETVFSGFLVGGITGLADSYPDLKDFIDKFGTKESKDAMNFARTHCMFDIVLKYPFQNFASKKYATIDKNFLQVKVFQDVLTSLIMGRSSDETPRVPVMMSHGKADEIAPYDSAYQAFKNWCDYGANIHFRSYSSGLAAHVITAISDITESYKWIVDRLNGKKMASGCTESSTNDVILDTKALGPNFEHLLGIIGGVLDGYIGPGDKILQRKIADGNLP</sequence>
<keyword evidence="4" id="KW-0964">Secreted</keyword>
<keyword evidence="8" id="KW-0443">Lipid metabolism</keyword>
<accession>A0A0M8MNP3</accession>
<comment type="subcellular location">
    <subcellularLocation>
        <location evidence="2">Secreted</location>
    </subcellularLocation>
</comment>
<evidence type="ECO:0000256" key="3">
    <source>
        <dbReference type="ARBA" id="ARBA00013279"/>
    </source>
</evidence>
<evidence type="ECO:0000313" key="14">
    <source>
        <dbReference type="Proteomes" id="UP000037751"/>
    </source>
</evidence>
<gene>
    <name evidence="13" type="ORF">Malapachy_3407</name>
</gene>
<dbReference type="RefSeq" id="XP_017993798.1">
    <property type="nucleotide sequence ID" value="XM_018137877.1"/>
</dbReference>
<dbReference type="PANTHER" id="PTHR34853">
    <property type="match status" value="1"/>
</dbReference>
<dbReference type="Gene3D" id="1.10.260.130">
    <property type="match status" value="1"/>
</dbReference>
<dbReference type="EMBL" id="LGAV01000001">
    <property type="protein sequence ID" value="KOS16166.1"/>
    <property type="molecule type" value="Genomic_DNA"/>
</dbReference>
<evidence type="ECO:0000256" key="5">
    <source>
        <dbReference type="ARBA" id="ARBA00022801"/>
    </source>
</evidence>
<dbReference type="Gene3D" id="3.40.50.1820">
    <property type="entry name" value="alpha/beta hydrolase"/>
    <property type="match status" value="1"/>
</dbReference>
<comment type="caution">
    <text evidence="13">The sequence shown here is derived from an EMBL/GenBank/DDBJ whole genome shotgun (WGS) entry which is preliminary data.</text>
</comment>
<dbReference type="Pfam" id="PF03583">
    <property type="entry name" value="LIP"/>
    <property type="match status" value="1"/>
</dbReference>
<name>A0A0M8MNP3_9BASI</name>
<dbReference type="VEuPathDB" id="FungiDB:Malapachy_3407"/>
<comment type="catalytic activity">
    <reaction evidence="1">
        <text>a triacylglycerol + H2O = a diacylglycerol + a fatty acid + H(+)</text>
        <dbReference type="Rhea" id="RHEA:12044"/>
        <dbReference type="ChEBI" id="CHEBI:15377"/>
        <dbReference type="ChEBI" id="CHEBI:15378"/>
        <dbReference type="ChEBI" id="CHEBI:17855"/>
        <dbReference type="ChEBI" id="CHEBI:18035"/>
        <dbReference type="ChEBI" id="CHEBI:28868"/>
        <dbReference type="EC" id="3.1.1.3"/>
    </reaction>
</comment>
<keyword evidence="6" id="KW-0442">Lipid degradation</keyword>
<dbReference type="OrthoDB" id="2373480at2759"/>
<dbReference type="Proteomes" id="UP000037751">
    <property type="component" value="Unassembled WGS sequence"/>
</dbReference>
<dbReference type="PIRSF" id="PIRSF029171">
    <property type="entry name" value="Esterase_LipA"/>
    <property type="match status" value="1"/>
</dbReference>
<evidence type="ECO:0000256" key="4">
    <source>
        <dbReference type="ARBA" id="ARBA00022525"/>
    </source>
</evidence>
<evidence type="ECO:0000256" key="7">
    <source>
        <dbReference type="ARBA" id="ARBA00023026"/>
    </source>
</evidence>
<keyword evidence="14" id="KW-1185">Reference proteome</keyword>
<reference evidence="13 14" key="1">
    <citation type="submission" date="2015-07" db="EMBL/GenBank/DDBJ databases">
        <title>Draft Genome Sequence of Malassezia furfur CBS1878 and Malassezia pachydermatis CBS1879.</title>
        <authorList>
            <person name="Triana S."/>
            <person name="Ohm R."/>
            <person name="Gonzalez A."/>
            <person name="DeCock H."/>
            <person name="Restrepo S."/>
            <person name="Celis A."/>
        </authorList>
    </citation>
    <scope>NUCLEOTIDE SEQUENCE [LARGE SCALE GENOMIC DNA]</scope>
    <source>
        <strain evidence="13 14">CBS 1879</strain>
    </source>
</reference>
<dbReference type="GO" id="GO:0016042">
    <property type="term" value="P:lipid catabolic process"/>
    <property type="evidence" value="ECO:0007669"/>
    <property type="project" value="UniProtKB-UniRule"/>
</dbReference>
<feature type="signal peptide" evidence="12">
    <location>
        <begin position="1"/>
        <end position="19"/>
    </location>
</feature>
<evidence type="ECO:0000256" key="12">
    <source>
        <dbReference type="PIRNR" id="PIRNR029171"/>
    </source>
</evidence>
<keyword evidence="7" id="KW-0843">Virulence</keyword>
<evidence type="ECO:0000256" key="9">
    <source>
        <dbReference type="ARBA" id="ARBA00043986"/>
    </source>
</evidence>
<evidence type="ECO:0000256" key="1">
    <source>
        <dbReference type="ARBA" id="ARBA00001024"/>
    </source>
</evidence>
<protein>
    <recommendedName>
        <fullName evidence="3">triacylglycerol lipase</fullName>
        <ecNumber evidence="3">3.1.1.3</ecNumber>
    </recommendedName>
</protein>
<dbReference type="PANTHER" id="PTHR34853:SF1">
    <property type="entry name" value="LIPASE 5"/>
    <property type="match status" value="1"/>
</dbReference>
<dbReference type="InterPro" id="IPR029058">
    <property type="entry name" value="AB_hydrolase_fold"/>
</dbReference>
<dbReference type="GO" id="GO:0004806">
    <property type="term" value="F:triacylglycerol lipase activity"/>
    <property type="evidence" value="ECO:0007669"/>
    <property type="project" value="UniProtKB-UniRule"/>
</dbReference>
<comment type="catalytic activity">
    <reaction evidence="10">
        <text>a diacylglycerol + H2O = a monoacylglycerol + a fatty acid + H(+)</text>
        <dbReference type="Rhea" id="RHEA:32731"/>
        <dbReference type="ChEBI" id="CHEBI:15377"/>
        <dbReference type="ChEBI" id="CHEBI:15378"/>
        <dbReference type="ChEBI" id="CHEBI:17408"/>
        <dbReference type="ChEBI" id="CHEBI:18035"/>
        <dbReference type="ChEBI" id="CHEBI:28868"/>
    </reaction>
</comment>